<keyword evidence="2" id="KW-0489">Methyltransferase</keyword>
<gene>
    <name evidence="2" type="ORF">JK386_14095</name>
</gene>
<dbReference type="PANTHER" id="PTHR43591">
    <property type="entry name" value="METHYLTRANSFERASE"/>
    <property type="match status" value="1"/>
</dbReference>
<evidence type="ECO:0000259" key="1">
    <source>
        <dbReference type="Pfam" id="PF08241"/>
    </source>
</evidence>
<protein>
    <submittedName>
        <fullName evidence="2">Methyltransferase domain-containing protein</fullName>
    </submittedName>
</protein>
<dbReference type="CDD" id="cd02440">
    <property type="entry name" value="AdoMet_MTases"/>
    <property type="match status" value="1"/>
</dbReference>
<name>A0A938Y6M3_9ACTN</name>
<accession>A0A938Y6M3</accession>
<evidence type="ECO:0000313" key="3">
    <source>
        <dbReference type="Proteomes" id="UP000663791"/>
    </source>
</evidence>
<dbReference type="RefSeq" id="WP_205292337.1">
    <property type="nucleotide sequence ID" value="NZ_CP074406.1"/>
</dbReference>
<dbReference type="InterPro" id="IPR013216">
    <property type="entry name" value="Methyltransf_11"/>
</dbReference>
<dbReference type="InterPro" id="IPR029063">
    <property type="entry name" value="SAM-dependent_MTases_sf"/>
</dbReference>
<comment type="caution">
    <text evidence="2">The sequence shown here is derived from an EMBL/GenBank/DDBJ whole genome shotgun (WGS) entry which is preliminary data.</text>
</comment>
<dbReference type="GO" id="GO:0032259">
    <property type="term" value="P:methylation"/>
    <property type="evidence" value="ECO:0007669"/>
    <property type="project" value="UniProtKB-KW"/>
</dbReference>
<reference evidence="2" key="1">
    <citation type="submission" date="2021-01" db="EMBL/GenBank/DDBJ databases">
        <title>Novel species in genus Nocardioides.</title>
        <authorList>
            <person name="Zhang G."/>
        </authorList>
    </citation>
    <scope>NUCLEOTIDE SEQUENCE</scope>
    <source>
        <strain evidence="2">Zg-536</strain>
    </source>
</reference>
<dbReference type="EMBL" id="JAERTX010000013">
    <property type="protein sequence ID" value="MBM9461028.1"/>
    <property type="molecule type" value="Genomic_DNA"/>
</dbReference>
<dbReference type="Gene3D" id="3.40.50.150">
    <property type="entry name" value="Vaccinia Virus protein VP39"/>
    <property type="match status" value="1"/>
</dbReference>
<keyword evidence="2" id="KW-0808">Transferase</keyword>
<feature type="domain" description="Methyltransferase type 11" evidence="1">
    <location>
        <begin position="67"/>
        <end position="162"/>
    </location>
</feature>
<proteinExistence type="predicted"/>
<keyword evidence="3" id="KW-1185">Reference proteome</keyword>
<dbReference type="Proteomes" id="UP000663791">
    <property type="component" value="Unassembled WGS sequence"/>
</dbReference>
<evidence type="ECO:0000313" key="2">
    <source>
        <dbReference type="EMBL" id="MBM9461028.1"/>
    </source>
</evidence>
<dbReference type="SUPFAM" id="SSF53335">
    <property type="entry name" value="S-adenosyl-L-methionine-dependent methyltransferases"/>
    <property type="match status" value="1"/>
</dbReference>
<dbReference type="Pfam" id="PF08241">
    <property type="entry name" value="Methyltransf_11"/>
    <property type="match status" value="1"/>
</dbReference>
<organism evidence="2 3">
    <name type="scientific">Nocardioides faecalis</name>
    <dbReference type="NCBI Taxonomy" id="2803858"/>
    <lineage>
        <taxon>Bacteria</taxon>
        <taxon>Bacillati</taxon>
        <taxon>Actinomycetota</taxon>
        <taxon>Actinomycetes</taxon>
        <taxon>Propionibacteriales</taxon>
        <taxon>Nocardioidaceae</taxon>
        <taxon>Nocardioides</taxon>
    </lineage>
</organism>
<sequence length="226" mass="24233">MIQRVLSRLPGVGGWESDPLWARFYDWTVENPTAGVPLWRLGLNSDLRLLYAATAEVGRQPTGARVLDVPCGGGVGLRGLRPGQGVEYVAADISASMLARTERVAQQRGVADQVQARVADAQALPFATGSFDLVLSLTGLHCFTDPETAVAELARVLKPGAVITGSALLDDTGWAYEHIRRGGRALGVVGRGCTSRELVRWLAANRVADVVLRPSGGIVYFRGTRR</sequence>
<dbReference type="GO" id="GO:0008757">
    <property type="term" value="F:S-adenosylmethionine-dependent methyltransferase activity"/>
    <property type="evidence" value="ECO:0007669"/>
    <property type="project" value="InterPro"/>
</dbReference>
<dbReference type="AlphaFoldDB" id="A0A938Y6M3"/>